<accession>S7VHS1</accession>
<evidence type="ECO:0000313" key="1">
    <source>
        <dbReference type="EMBL" id="EPR69735.1"/>
    </source>
</evidence>
<dbReference type="STRING" id="641526.ADIWIN_4010"/>
<keyword evidence="1" id="KW-0418">Kinase</keyword>
<dbReference type="eggNOG" id="COG0489">
    <property type="taxonomic scope" value="Bacteria"/>
</dbReference>
<dbReference type="InterPro" id="IPR050445">
    <property type="entry name" value="Bact_polysacc_biosynth/exp"/>
</dbReference>
<dbReference type="EMBL" id="ATMR01000215">
    <property type="protein sequence ID" value="EPR69735.1"/>
    <property type="molecule type" value="Genomic_DNA"/>
</dbReference>
<keyword evidence="2" id="KW-1185">Reference proteome</keyword>
<dbReference type="PANTHER" id="PTHR32309:SF13">
    <property type="entry name" value="FERRIC ENTEROBACTIN TRANSPORT PROTEIN FEPE"/>
    <property type="match status" value="1"/>
</dbReference>
<gene>
    <name evidence="1" type="ORF">ADIWIN_4010</name>
</gene>
<dbReference type="GO" id="GO:0004715">
    <property type="term" value="F:non-membrane spanning protein tyrosine kinase activity"/>
    <property type="evidence" value="ECO:0007669"/>
    <property type="project" value="UniProtKB-EC"/>
</dbReference>
<reference evidence="1 2" key="1">
    <citation type="journal article" date="2013" name="Genome Announc.">
        <title>Draft Genome Sequence of Winogradskyella psychrotolerans RS-3T, Isolated from the Marine Transect of Kongsfjorden, Ny-Alesund, Svalbard, Arctic Ocean.</title>
        <authorList>
            <person name="Kumar Pinnaka A."/>
            <person name="Ara S."/>
            <person name="Singh A."/>
            <person name="Shivaji S."/>
        </authorList>
    </citation>
    <scope>NUCLEOTIDE SEQUENCE [LARGE SCALE GENOMIC DNA]</scope>
    <source>
        <strain evidence="1 2">RS-3</strain>
    </source>
</reference>
<evidence type="ECO:0000313" key="2">
    <source>
        <dbReference type="Proteomes" id="UP000014962"/>
    </source>
</evidence>
<dbReference type="AlphaFoldDB" id="S7VHS1"/>
<name>S7VHS1_9FLAO</name>
<sequence>MIEMDIRVPKIMKYLNEKPDSNVGLSDYIANKSIKPNEIVNKLKNNEYLDVISSGTIPPNPSELLMSDRVKDLFEYFEDKYDYIIVDTSAVGLVSDTLLVSKFADMFIYVVSADNVDKRQLAAVAKPLYDDNRLPNMNMLLNGTNFGKKGYGYGYGYGNNPHKKKKWYQFGKS</sequence>
<dbReference type="PATRIC" id="fig|641526.4.peg.3982"/>
<dbReference type="PANTHER" id="PTHR32309">
    <property type="entry name" value="TYROSINE-PROTEIN KINASE"/>
    <property type="match status" value="1"/>
</dbReference>
<dbReference type="EC" id="2.7.10.2" evidence="1"/>
<dbReference type="GO" id="GO:0005886">
    <property type="term" value="C:plasma membrane"/>
    <property type="evidence" value="ECO:0007669"/>
    <property type="project" value="TreeGrafter"/>
</dbReference>
<dbReference type="Gene3D" id="3.40.50.300">
    <property type="entry name" value="P-loop containing nucleotide triphosphate hydrolases"/>
    <property type="match status" value="1"/>
</dbReference>
<dbReference type="SUPFAM" id="SSF52540">
    <property type="entry name" value="P-loop containing nucleoside triphosphate hydrolases"/>
    <property type="match status" value="1"/>
</dbReference>
<proteinExistence type="predicted"/>
<dbReference type="Proteomes" id="UP000014962">
    <property type="component" value="Unassembled WGS sequence"/>
</dbReference>
<protein>
    <submittedName>
        <fullName evidence="1">Tyrosine-protein kinase Wzc</fullName>
        <ecNumber evidence="1">2.7.10.2</ecNumber>
    </submittedName>
</protein>
<organism evidence="1 2">
    <name type="scientific">Winogradskyella psychrotolerans RS-3</name>
    <dbReference type="NCBI Taxonomy" id="641526"/>
    <lineage>
        <taxon>Bacteria</taxon>
        <taxon>Pseudomonadati</taxon>
        <taxon>Bacteroidota</taxon>
        <taxon>Flavobacteriia</taxon>
        <taxon>Flavobacteriales</taxon>
        <taxon>Flavobacteriaceae</taxon>
        <taxon>Winogradskyella</taxon>
    </lineage>
</organism>
<comment type="caution">
    <text evidence="1">The sequence shown here is derived from an EMBL/GenBank/DDBJ whole genome shotgun (WGS) entry which is preliminary data.</text>
</comment>
<keyword evidence="1" id="KW-0808">Transferase</keyword>
<dbReference type="InterPro" id="IPR027417">
    <property type="entry name" value="P-loop_NTPase"/>
</dbReference>